<keyword evidence="6" id="KW-1185">Reference proteome</keyword>
<dbReference type="OrthoDB" id="269227at2759"/>
<protein>
    <submittedName>
        <fullName evidence="5">GMC oxidoreductase</fullName>
    </submittedName>
</protein>
<dbReference type="Gene3D" id="3.50.50.60">
    <property type="entry name" value="FAD/NAD(P)-binding domain"/>
    <property type="match status" value="1"/>
</dbReference>
<dbReference type="InterPro" id="IPR000172">
    <property type="entry name" value="GMC_OxRdtase_N"/>
</dbReference>
<keyword evidence="3" id="KW-0732">Signal</keyword>
<dbReference type="SUPFAM" id="SSF54373">
    <property type="entry name" value="FAD-linked reductases, C-terminal domain"/>
    <property type="match status" value="1"/>
</dbReference>
<dbReference type="Gene3D" id="3.30.560.10">
    <property type="entry name" value="Glucose Oxidase, domain 3"/>
    <property type="match status" value="1"/>
</dbReference>
<sequence>MLIITIIPLLFASCGRGQSHLGRTARSIDVHQLNNVTEYDFIIAGGGVAGLTVADRLTENPDVNVLVIEYGPFDQKEDGVMVPGAYFPVPYLWLPLLSTPQAALGGTSYSVPCGRVVGGGSVVNAMFFHRSDAELYNAWDELGATGWSWTDLLPYFKKSETFSPPLASYAAERNITWDESVHGFAGPVQASYAPYDYPASASFYNAALSLDIQPAHEPNDGRAQGVFRLLRSVYAKTQTRSSARVNRHDRDTARSNYHILPNTAVSRVTFDGTTAVGVQYVSTIDGTQGELRATKEIIIAAGSVHSPQILQISGVGDAIHLKRLGIRSVSDLAGVGQNLQDHLVLKVNYNYTSNHVPNGGSLHSNKTYATEQRSLYDVGKPSAYDLTATTGNLIIQLPLSNWTSRSSSITTRAQSNDAGTYLRKEVPPIVINGYKKQRSIMLRDINIATVGGISWNTGPETSIYMTRPFSRGSIVANSTNILDAPLIDYGALSDPIDLEILYAIYTKNRELMASPDIAVLGPIETAPAPRVSNEAEIKEMIKKALTPSNAHQCCTAAMMSREDGGVVDAQNRVYGTERLSVVDASTWPLVVGGGPQASVYAWAEKAADLIKQRHGLL</sequence>
<gene>
    <name evidence="5" type="ORF">T440DRAFT_457469</name>
</gene>
<dbReference type="Pfam" id="PF00732">
    <property type="entry name" value="GMC_oxred_N"/>
    <property type="match status" value="1"/>
</dbReference>
<dbReference type="GO" id="GO:0016614">
    <property type="term" value="F:oxidoreductase activity, acting on CH-OH group of donors"/>
    <property type="evidence" value="ECO:0007669"/>
    <property type="project" value="InterPro"/>
</dbReference>
<organism evidence="5 6">
    <name type="scientific">Plenodomus tracheiphilus IPT5</name>
    <dbReference type="NCBI Taxonomy" id="1408161"/>
    <lineage>
        <taxon>Eukaryota</taxon>
        <taxon>Fungi</taxon>
        <taxon>Dikarya</taxon>
        <taxon>Ascomycota</taxon>
        <taxon>Pezizomycotina</taxon>
        <taxon>Dothideomycetes</taxon>
        <taxon>Pleosporomycetidae</taxon>
        <taxon>Pleosporales</taxon>
        <taxon>Pleosporineae</taxon>
        <taxon>Leptosphaeriaceae</taxon>
        <taxon>Plenodomus</taxon>
    </lineage>
</organism>
<dbReference type="EMBL" id="MU006330">
    <property type="protein sequence ID" value="KAF2846944.1"/>
    <property type="molecule type" value="Genomic_DNA"/>
</dbReference>
<feature type="domain" description="Glucose-methanol-choline oxidoreductase N-terminal" evidence="4">
    <location>
        <begin position="302"/>
        <end position="316"/>
    </location>
</feature>
<evidence type="ECO:0000256" key="2">
    <source>
        <dbReference type="PIRSR" id="PIRSR000137-2"/>
    </source>
</evidence>
<dbReference type="PANTHER" id="PTHR11552:SF115">
    <property type="entry name" value="DEHYDROGENASE XPTC-RELATED"/>
    <property type="match status" value="1"/>
</dbReference>
<name>A0A6A7AVY4_9PLEO</name>
<dbReference type="InterPro" id="IPR012132">
    <property type="entry name" value="GMC_OxRdtase"/>
</dbReference>
<dbReference type="Proteomes" id="UP000799423">
    <property type="component" value="Unassembled WGS sequence"/>
</dbReference>
<proteinExistence type="inferred from homology"/>
<feature type="binding site" evidence="2">
    <location>
        <begin position="595"/>
        <end position="596"/>
    </location>
    <ligand>
        <name>FAD</name>
        <dbReference type="ChEBI" id="CHEBI:57692"/>
    </ligand>
</feature>
<comment type="cofactor">
    <cofactor evidence="2">
        <name>FAD</name>
        <dbReference type="ChEBI" id="CHEBI:57692"/>
    </cofactor>
</comment>
<evidence type="ECO:0000259" key="4">
    <source>
        <dbReference type="PROSITE" id="PS00624"/>
    </source>
</evidence>
<evidence type="ECO:0000313" key="6">
    <source>
        <dbReference type="Proteomes" id="UP000799423"/>
    </source>
</evidence>
<comment type="similarity">
    <text evidence="1">Belongs to the GMC oxidoreductase family.</text>
</comment>
<dbReference type="PANTHER" id="PTHR11552">
    <property type="entry name" value="GLUCOSE-METHANOL-CHOLINE GMC OXIDOREDUCTASE"/>
    <property type="match status" value="1"/>
</dbReference>
<dbReference type="InterPro" id="IPR007867">
    <property type="entry name" value="GMC_OxRtase_C"/>
</dbReference>
<keyword evidence="2" id="KW-0274">FAD</keyword>
<feature type="signal peptide" evidence="3">
    <location>
        <begin position="1"/>
        <end position="17"/>
    </location>
</feature>
<dbReference type="GO" id="GO:0044550">
    <property type="term" value="P:secondary metabolite biosynthetic process"/>
    <property type="evidence" value="ECO:0007669"/>
    <property type="project" value="TreeGrafter"/>
</dbReference>
<dbReference type="SUPFAM" id="SSF51905">
    <property type="entry name" value="FAD/NAD(P)-binding domain"/>
    <property type="match status" value="1"/>
</dbReference>
<dbReference type="PROSITE" id="PS00624">
    <property type="entry name" value="GMC_OXRED_2"/>
    <property type="match status" value="1"/>
</dbReference>
<accession>A0A6A7AVY4</accession>
<evidence type="ECO:0000256" key="1">
    <source>
        <dbReference type="ARBA" id="ARBA00010790"/>
    </source>
</evidence>
<feature type="binding site" evidence="2">
    <location>
        <position position="265"/>
    </location>
    <ligand>
        <name>FAD</name>
        <dbReference type="ChEBI" id="CHEBI:57692"/>
    </ligand>
</feature>
<evidence type="ECO:0000313" key="5">
    <source>
        <dbReference type="EMBL" id="KAF2846944.1"/>
    </source>
</evidence>
<dbReference type="InterPro" id="IPR036188">
    <property type="entry name" value="FAD/NAD-bd_sf"/>
</dbReference>
<feature type="chain" id="PRO_5025348151" evidence="3">
    <location>
        <begin position="18"/>
        <end position="617"/>
    </location>
</feature>
<keyword evidence="2" id="KW-0285">Flavoprotein</keyword>
<dbReference type="AlphaFoldDB" id="A0A6A7AVY4"/>
<dbReference type="GO" id="GO:0050660">
    <property type="term" value="F:flavin adenine dinucleotide binding"/>
    <property type="evidence" value="ECO:0007669"/>
    <property type="project" value="InterPro"/>
</dbReference>
<reference evidence="5" key="1">
    <citation type="submission" date="2020-01" db="EMBL/GenBank/DDBJ databases">
        <authorList>
            <consortium name="DOE Joint Genome Institute"/>
            <person name="Haridas S."/>
            <person name="Albert R."/>
            <person name="Binder M."/>
            <person name="Bloem J."/>
            <person name="Labutti K."/>
            <person name="Salamov A."/>
            <person name="Andreopoulos B."/>
            <person name="Baker S.E."/>
            <person name="Barry K."/>
            <person name="Bills G."/>
            <person name="Bluhm B.H."/>
            <person name="Cannon C."/>
            <person name="Castanera R."/>
            <person name="Culley D.E."/>
            <person name="Daum C."/>
            <person name="Ezra D."/>
            <person name="Gonzalez J.B."/>
            <person name="Henrissat B."/>
            <person name="Kuo A."/>
            <person name="Liang C."/>
            <person name="Lipzen A."/>
            <person name="Lutzoni F."/>
            <person name="Magnuson J."/>
            <person name="Mondo S."/>
            <person name="Nolan M."/>
            <person name="Ohm R."/>
            <person name="Pangilinan J."/>
            <person name="Park H.-J."/>
            <person name="Ramirez L."/>
            <person name="Alfaro M."/>
            <person name="Sun H."/>
            <person name="Tritt A."/>
            <person name="Yoshinaga Y."/>
            <person name="Zwiers L.-H."/>
            <person name="Turgeon B.G."/>
            <person name="Goodwin S.B."/>
            <person name="Spatafora J.W."/>
            <person name="Crous P.W."/>
            <person name="Grigoriev I.V."/>
        </authorList>
    </citation>
    <scope>NUCLEOTIDE SEQUENCE</scope>
    <source>
        <strain evidence="5">IPT5</strain>
    </source>
</reference>
<dbReference type="PIRSF" id="PIRSF000137">
    <property type="entry name" value="Alcohol_oxidase"/>
    <property type="match status" value="1"/>
</dbReference>
<evidence type="ECO:0000256" key="3">
    <source>
        <dbReference type="SAM" id="SignalP"/>
    </source>
</evidence>
<dbReference type="Pfam" id="PF05199">
    <property type="entry name" value="GMC_oxred_C"/>
    <property type="match status" value="1"/>
</dbReference>
<feature type="binding site" evidence="2">
    <location>
        <position position="116"/>
    </location>
    <ligand>
        <name>FAD</name>
        <dbReference type="ChEBI" id="CHEBI:57692"/>
    </ligand>
</feature>